<comment type="catalytic activity">
    <reaction evidence="14">
        <text>ATP + H2O = ADP + phosphate + H(+)</text>
        <dbReference type="Rhea" id="RHEA:13065"/>
        <dbReference type="ChEBI" id="CHEBI:15377"/>
        <dbReference type="ChEBI" id="CHEBI:15378"/>
        <dbReference type="ChEBI" id="CHEBI:30616"/>
        <dbReference type="ChEBI" id="CHEBI:43474"/>
        <dbReference type="ChEBI" id="CHEBI:456216"/>
        <dbReference type="EC" id="5.6.2.4"/>
    </reaction>
</comment>
<dbReference type="GO" id="GO:0005829">
    <property type="term" value="C:cytosol"/>
    <property type="evidence" value="ECO:0007669"/>
    <property type="project" value="TreeGrafter"/>
</dbReference>
<evidence type="ECO:0000256" key="9">
    <source>
        <dbReference type="ARBA" id="ARBA00023125"/>
    </source>
</evidence>
<keyword evidence="4" id="KW-0227">DNA damage</keyword>
<dbReference type="InterPro" id="IPR014017">
    <property type="entry name" value="DNA_helicase_UvrD-like_C"/>
</dbReference>
<keyword evidence="10" id="KW-0234">DNA repair</keyword>
<dbReference type="Pfam" id="PF12705">
    <property type="entry name" value="PDDEXK_1"/>
    <property type="match status" value="1"/>
</dbReference>
<evidence type="ECO:0000256" key="7">
    <source>
        <dbReference type="ARBA" id="ARBA00022839"/>
    </source>
</evidence>
<dbReference type="InterPro" id="IPR011335">
    <property type="entry name" value="Restrct_endonuc-II-like"/>
</dbReference>
<dbReference type="Gene3D" id="1.10.486.10">
    <property type="entry name" value="PCRA, domain 4"/>
    <property type="match status" value="1"/>
</dbReference>
<evidence type="ECO:0000256" key="12">
    <source>
        <dbReference type="ARBA" id="ARBA00034617"/>
    </source>
</evidence>
<gene>
    <name evidence="18" type="ORF">SAMN06296378_1392</name>
</gene>
<keyword evidence="11" id="KW-0413">Isomerase</keyword>
<dbReference type="AlphaFoldDB" id="A0A2C8ZIF8"/>
<dbReference type="InterPro" id="IPR000212">
    <property type="entry name" value="DNA_helicase_UvrD/REP"/>
</dbReference>
<dbReference type="InterPro" id="IPR013986">
    <property type="entry name" value="DExx_box_DNA_helicase_dom_sf"/>
</dbReference>
<dbReference type="OrthoDB" id="5240387at2"/>
<evidence type="ECO:0000256" key="15">
    <source>
        <dbReference type="PROSITE-ProRule" id="PRU00560"/>
    </source>
</evidence>
<evidence type="ECO:0000256" key="2">
    <source>
        <dbReference type="ARBA" id="ARBA00022722"/>
    </source>
</evidence>
<dbReference type="PANTHER" id="PTHR11070">
    <property type="entry name" value="UVRD / RECB / PCRA DNA HELICASE FAMILY MEMBER"/>
    <property type="match status" value="1"/>
</dbReference>
<dbReference type="Gene3D" id="1.10.10.160">
    <property type="match status" value="1"/>
</dbReference>
<evidence type="ECO:0000256" key="1">
    <source>
        <dbReference type="ARBA" id="ARBA00009922"/>
    </source>
</evidence>
<comment type="similarity">
    <text evidence="1">Belongs to the helicase family. UvrD subfamily.</text>
</comment>
<dbReference type="InterPro" id="IPR027417">
    <property type="entry name" value="P-loop_NTPase"/>
</dbReference>
<keyword evidence="19" id="KW-1185">Reference proteome</keyword>
<reference evidence="18 19" key="1">
    <citation type="submission" date="2017-09" db="EMBL/GenBank/DDBJ databases">
        <authorList>
            <person name="Ehlers B."/>
            <person name="Leendertz F.H."/>
        </authorList>
    </citation>
    <scope>NUCLEOTIDE SEQUENCE [LARGE SCALE GENOMIC DNA]</scope>
    <source>
        <strain evidence="18 19">CGMCC 1.05381</strain>
    </source>
</reference>
<dbReference type="Pfam" id="PF00580">
    <property type="entry name" value="UvrD-helicase"/>
    <property type="match status" value="1"/>
</dbReference>
<comment type="catalytic activity">
    <reaction evidence="12">
        <text>Couples ATP hydrolysis with the unwinding of duplex DNA by translocating in the 3'-5' direction.</text>
        <dbReference type="EC" id="5.6.2.4"/>
    </reaction>
</comment>
<sequence>MANFDIGGRAARPPLVGLDPSQLAVIALPDDACAAVIGAPGSGKTTTMIELVADRVLGRGWSPGEIVILSPSRASATLLRDRLAQRLAVPTPGPMARTANSLAFEIVRDAAAVAGEPAPTLLTGAEQDQIIGELLAGEIEDGTASYWPPHLDEDVRRLRGFRTELRDLMMRAVEYGVSPAALASLGRVHGRDEWVAASSFITVYDAVKSSYRQRHFDSTELICEAALILADGAPLSIDGLRLVIVDDAQESTESTVTLLRALVRRGVAVMAFGDPDVTTGGFRGARPDLLGRLSAAIGCPVQSLYLGHVHRHGDSVRQVVSGIAGRIGSAGAGQQRQAAAVADADSAVDSGVGADSGAGSGRVAAFRLGSPAEEVAFIARRLRERHLLDGIPWSQMAVVVRSGSLVPSLARELRALEVATSVSSARAAVRDEYAVEGLILLLELALGLAGMPAGRVLDPEAALELLGGGMGRLDAVSLRRLKSALRHEELAGGGDRGADDLLTEALLHPAGLVTIDTRVGRSAQSVAKNLHATAAAALAGESIEELLWGVWQRSGLEKPWFDQALGSGIVAEEANRHLDAVVALFSAAKRFVERTPDAPAAVFVDSWRSADVAEDTLAPRATLDSVTVGTPPAMVGREFEVVVVAGMQENVWPNLRIRGSLLGSQDLPLVVSGGDPSSVDKRLDVMHDELRMFAQAVSRASAEVVVTAVAGDDNLPSPFLRLIPEGTVVGLPRHPLSLRGMVGRMRRELTSTGSADAASGIARLAAEGVPGADPDQWYGLAEPSTTAPLVDLDDPETSVRVSPSRMEAFETCALHWLIDEVGGGSSSVAANLGTLIHSVAETATDTSPDALFAAVTERWGELSFEASWHSEVEKVRARELTSRLSAYLRDFDAAGGTVASKEGSFELQVGRATLRGKIDRVESFPDGTAVIVDLKTGRNDPTTDDAVADHAQLGAYQLAFVSAAIDGVPEGLENGGAKLVIVSKGTRGTEYAAPHQKAFTAEQLEQFRARVSDDAEGMAGAVFVAQLGSHCLDPWSFGRCKIHVVQAVSS</sequence>
<dbReference type="SUPFAM" id="SSF52980">
    <property type="entry name" value="Restriction endonuclease-like"/>
    <property type="match status" value="1"/>
</dbReference>
<dbReference type="Proteomes" id="UP000219440">
    <property type="component" value="Unassembled WGS sequence"/>
</dbReference>
<dbReference type="InterPro" id="IPR038726">
    <property type="entry name" value="PDDEXK_AddAB-type"/>
</dbReference>
<dbReference type="EMBL" id="OCST01000003">
    <property type="protein sequence ID" value="SOE64478.1"/>
    <property type="molecule type" value="Genomic_DNA"/>
</dbReference>
<accession>A0A2C8ZIF8</accession>
<dbReference type="GO" id="GO:0043138">
    <property type="term" value="F:3'-5' DNA helicase activity"/>
    <property type="evidence" value="ECO:0007669"/>
    <property type="project" value="UniProtKB-EC"/>
</dbReference>
<evidence type="ECO:0000256" key="14">
    <source>
        <dbReference type="ARBA" id="ARBA00048988"/>
    </source>
</evidence>
<dbReference type="SUPFAM" id="SSF52540">
    <property type="entry name" value="P-loop containing nucleoside triphosphate hydrolases"/>
    <property type="match status" value="1"/>
</dbReference>
<organism evidence="18 19">
    <name type="scientific">Salinibacterium xinjiangense</name>
    <dbReference type="NCBI Taxonomy" id="386302"/>
    <lineage>
        <taxon>Bacteria</taxon>
        <taxon>Bacillati</taxon>
        <taxon>Actinomycetota</taxon>
        <taxon>Actinomycetes</taxon>
        <taxon>Micrococcales</taxon>
        <taxon>Microbacteriaceae</taxon>
        <taxon>Salinibacterium</taxon>
    </lineage>
</organism>
<evidence type="ECO:0000256" key="6">
    <source>
        <dbReference type="ARBA" id="ARBA00022806"/>
    </source>
</evidence>
<proteinExistence type="inferred from homology"/>
<dbReference type="GO" id="GO:0003677">
    <property type="term" value="F:DNA binding"/>
    <property type="evidence" value="ECO:0007669"/>
    <property type="project" value="UniProtKB-KW"/>
</dbReference>
<evidence type="ECO:0000259" key="17">
    <source>
        <dbReference type="PROSITE" id="PS51217"/>
    </source>
</evidence>
<evidence type="ECO:0000256" key="11">
    <source>
        <dbReference type="ARBA" id="ARBA00023235"/>
    </source>
</evidence>
<name>A0A2C8ZIF8_9MICO</name>
<keyword evidence="6 15" id="KW-0347">Helicase</keyword>
<keyword evidence="8 15" id="KW-0067">ATP-binding</keyword>
<dbReference type="GO" id="GO:0033202">
    <property type="term" value="C:DNA helicase complex"/>
    <property type="evidence" value="ECO:0007669"/>
    <property type="project" value="TreeGrafter"/>
</dbReference>
<evidence type="ECO:0000256" key="4">
    <source>
        <dbReference type="ARBA" id="ARBA00022763"/>
    </source>
</evidence>
<dbReference type="RefSeq" id="WP_097060525.1">
    <property type="nucleotide sequence ID" value="NZ_BMLC01000001.1"/>
</dbReference>
<dbReference type="GO" id="GO:0004527">
    <property type="term" value="F:exonuclease activity"/>
    <property type="evidence" value="ECO:0007669"/>
    <property type="project" value="UniProtKB-KW"/>
</dbReference>
<feature type="domain" description="UvrD-like helicase ATP-binding" evidence="16">
    <location>
        <begin position="17"/>
        <end position="313"/>
    </location>
</feature>
<feature type="binding site" evidence="15">
    <location>
        <begin position="38"/>
        <end position="45"/>
    </location>
    <ligand>
        <name>ATP</name>
        <dbReference type="ChEBI" id="CHEBI:30616"/>
    </ligand>
</feature>
<keyword evidence="5 15" id="KW-0378">Hydrolase</keyword>
<keyword evidence="7" id="KW-0269">Exonuclease</keyword>
<protein>
    <recommendedName>
        <fullName evidence="13">DNA 3'-5' helicase</fullName>
        <ecNumber evidence="13">5.6.2.4</ecNumber>
    </recommendedName>
</protein>
<keyword evidence="2" id="KW-0540">Nuclease</keyword>
<evidence type="ECO:0000256" key="10">
    <source>
        <dbReference type="ARBA" id="ARBA00023204"/>
    </source>
</evidence>
<dbReference type="Gene3D" id="3.90.320.10">
    <property type="match status" value="1"/>
</dbReference>
<evidence type="ECO:0000313" key="19">
    <source>
        <dbReference type="Proteomes" id="UP000219440"/>
    </source>
</evidence>
<keyword evidence="3 15" id="KW-0547">Nucleotide-binding</keyword>
<evidence type="ECO:0000313" key="18">
    <source>
        <dbReference type="EMBL" id="SOE64478.1"/>
    </source>
</evidence>
<dbReference type="PROSITE" id="PS51198">
    <property type="entry name" value="UVRD_HELICASE_ATP_BIND"/>
    <property type="match status" value="1"/>
</dbReference>
<evidence type="ECO:0000256" key="5">
    <source>
        <dbReference type="ARBA" id="ARBA00022801"/>
    </source>
</evidence>
<dbReference type="GO" id="GO:0000725">
    <property type="term" value="P:recombinational repair"/>
    <property type="evidence" value="ECO:0007669"/>
    <property type="project" value="TreeGrafter"/>
</dbReference>
<dbReference type="PANTHER" id="PTHR11070:SF59">
    <property type="entry name" value="DNA 3'-5' HELICASE"/>
    <property type="match status" value="1"/>
</dbReference>
<evidence type="ECO:0000256" key="8">
    <source>
        <dbReference type="ARBA" id="ARBA00022840"/>
    </source>
</evidence>
<keyword evidence="9" id="KW-0238">DNA-binding</keyword>
<dbReference type="PROSITE" id="PS51217">
    <property type="entry name" value="UVRD_HELICASE_CTER"/>
    <property type="match status" value="1"/>
</dbReference>
<dbReference type="EC" id="5.6.2.4" evidence="13"/>
<evidence type="ECO:0000256" key="13">
    <source>
        <dbReference type="ARBA" id="ARBA00034808"/>
    </source>
</evidence>
<dbReference type="Gene3D" id="3.40.50.300">
    <property type="entry name" value="P-loop containing nucleotide triphosphate hydrolases"/>
    <property type="match status" value="2"/>
</dbReference>
<dbReference type="InterPro" id="IPR014016">
    <property type="entry name" value="UvrD-like_ATP-bd"/>
</dbReference>
<evidence type="ECO:0000259" key="16">
    <source>
        <dbReference type="PROSITE" id="PS51198"/>
    </source>
</evidence>
<evidence type="ECO:0000256" key="3">
    <source>
        <dbReference type="ARBA" id="ARBA00022741"/>
    </source>
</evidence>
<dbReference type="GO" id="GO:0005524">
    <property type="term" value="F:ATP binding"/>
    <property type="evidence" value="ECO:0007669"/>
    <property type="project" value="UniProtKB-UniRule"/>
</dbReference>
<dbReference type="InterPro" id="IPR011604">
    <property type="entry name" value="PDDEXK-like_dom_sf"/>
</dbReference>
<feature type="domain" description="UvrD-like helicase C-terminal" evidence="17">
    <location>
        <begin position="332"/>
        <end position="636"/>
    </location>
</feature>